<dbReference type="AlphaFoldDB" id="H8GAP7"/>
<keyword evidence="2" id="KW-1185">Reference proteome</keyword>
<evidence type="ECO:0000313" key="2">
    <source>
        <dbReference type="Proteomes" id="UP000004705"/>
    </source>
</evidence>
<organism evidence="1 2">
    <name type="scientific">Saccharomonospora azurea NA-128</name>
    <dbReference type="NCBI Taxonomy" id="882081"/>
    <lineage>
        <taxon>Bacteria</taxon>
        <taxon>Bacillati</taxon>
        <taxon>Actinomycetota</taxon>
        <taxon>Actinomycetes</taxon>
        <taxon>Pseudonocardiales</taxon>
        <taxon>Pseudonocardiaceae</taxon>
        <taxon>Saccharomonospora</taxon>
    </lineage>
</organism>
<accession>H8GAP7</accession>
<dbReference type="HOGENOM" id="CLU_3209761_0_0_11"/>
<evidence type="ECO:0000313" key="1">
    <source>
        <dbReference type="EMBL" id="EHY87613.1"/>
    </source>
</evidence>
<proteinExistence type="predicted"/>
<gene>
    <name evidence="1" type="ORF">SacazDRAFT_00664</name>
</gene>
<dbReference type="Proteomes" id="UP000004705">
    <property type="component" value="Chromosome"/>
</dbReference>
<sequence>MGAAPFVMGWSGARQASLSAEGRALRRHLPAVRGRVVTLLRSAVRR</sequence>
<name>H8GAP7_9PSEU</name>
<reference evidence="1 2" key="1">
    <citation type="journal article" date="2012" name="Stand. Genomic Sci.">
        <title>Genome sequence of the soil bacterium Saccharomonospora azurea type strain (NA-128(T)).</title>
        <authorList>
            <person name="Klenk H.P."/>
            <person name="Held B."/>
            <person name="Lucas S."/>
            <person name="Lapidus A."/>
            <person name="Copeland A."/>
            <person name="Hammon N."/>
            <person name="Pitluck S."/>
            <person name="Goodwin L.A."/>
            <person name="Han C."/>
            <person name="Tapia R."/>
            <person name="Brambilla E.M."/>
            <person name="Potter G."/>
            <person name="Land M."/>
            <person name="Ivanova N."/>
            <person name="Rohde M."/>
            <person name="Goker M."/>
            <person name="Detter J.C."/>
            <person name="Kyrpides N.C."/>
            <person name="Woyke T."/>
        </authorList>
    </citation>
    <scope>NUCLEOTIDE SEQUENCE [LARGE SCALE GENOMIC DNA]</scope>
    <source>
        <strain evidence="1 2">NA-128</strain>
    </source>
</reference>
<feature type="non-terminal residue" evidence="1">
    <location>
        <position position="46"/>
    </location>
</feature>
<protein>
    <submittedName>
        <fullName evidence="1">Uncharacterized protein</fullName>
    </submittedName>
</protein>
<dbReference type="EMBL" id="CM001466">
    <property type="protein sequence ID" value="EHY87613.1"/>
    <property type="molecule type" value="Genomic_DNA"/>
</dbReference>